<feature type="non-terminal residue" evidence="11">
    <location>
        <position position="1"/>
    </location>
</feature>
<comment type="catalytic activity">
    <reaction evidence="1">
        <text>ATP + protein L-histidine = ADP + protein N-phospho-L-histidine.</text>
        <dbReference type="EC" id="2.7.13.3"/>
    </reaction>
</comment>
<dbReference type="AlphaFoldDB" id="A0A0F9DPU7"/>
<keyword evidence="5" id="KW-0547">Nucleotide-binding</keyword>
<evidence type="ECO:0000256" key="5">
    <source>
        <dbReference type="ARBA" id="ARBA00022741"/>
    </source>
</evidence>
<dbReference type="GO" id="GO:0000155">
    <property type="term" value="F:phosphorelay sensor kinase activity"/>
    <property type="evidence" value="ECO:0007669"/>
    <property type="project" value="InterPro"/>
</dbReference>
<gene>
    <name evidence="11" type="ORF">LCGC14_2251940</name>
</gene>
<dbReference type="CDD" id="cd06225">
    <property type="entry name" value="HAMP"/>
    <property type="match status" value="1"/>
</dbReference>
<comment type="caution">
    <text evidence="11">The sequence shown here is derived from an EMBL/GenBank/DDBJ whole genome shotgun (WGS) entry which is preliminary data.</text>
</comment>
<dbReference type="PROSITE" id="PS50885">
    <property type="entry name" value="HAMP"/>
    <property type="match status" value="1"/>
</dbReference>
<dbReference type="InterPro" id="IPR036890">
    <property type="entry name" value="HATPase_C_sf"/>
</dbReference>
<reference evidence="11" key="1">
    <citation type="journal article" date="2015" name="Nature">
        <title>Complex archaea that bridge the gap between prokaryotes and eukaryotes.</title>
        <authorList>
            <person name="Spang A."/>
            <person name="Saw J.H."/>
            <person name="Jorgensen S.L."/>
            <person name="Zaremba-Niedzwiedzka K."/>
            <person name="Martijn J."/>
            <person name="Lind A.E."/>
            <person name="van Eijk R."/>
            <person name="Schleper C."/>
            <person name="Guy L."/>
            <person name="Ettema T.J."/>
        </authorList>
    </citation>
    <scope>NUCLEOTIDE SEQUENCE</scope>
</reference>
<dbReference type="SMART" id="SM00388">
    <property type="entry name" value="HisKA"/>
    <property type="match status" value="1"/>
</dbReference>
<dbReference type="Pfam" id="PF02518">
    <property type="entry name" value="HATPase_c"/>
    <property type="match status" value="1"/>
</dbReference>
<evidence type="ECO:0000256" key="7">
    <source>
        <dbReference type="ARBA" id="ARBA00022840"/>
    </source>
</evidence>
<evidence type="ECO:0000256" key="6">
    <source>
        <dbReference type="ARBA" id="ARBA00022777"/>
    </source>
</evidence>
<evidence type="ECO:0000259" key="10">
    <source>
        <dbReference type="PROSITE" id="PS50885"/>
    </source>
</evidence>
<dbReference type="EC" id="2.7.13.3" evidence="2"/>
<dbReference type="SUPFAM" id="SSF55874">
    <property type="entry name" value="ATPase domain of HSP90 chaperone/DNA topoisomerase II/histidine kinase"/>
    <property type="match status" value="1"/>
</dbReference>
<evidence type="ECO:0000256" key="1">
    <source>
        <dbReference type="ARBA" id="ARBA00000085"/>
    </source>
</evidence>
<keyword evidence="3" id="KW-0597">Phosphoprotein</keyword>
<keyword evidence="7" id="KW-0067">ATP-binding</keyword>
<dbReference type="InterPro" id="IPR004358">
    <property type="entry name" value="Sig_transdc_His_kin-like_C"/>
</dbReference>
<dbReference type="Gene3D" id="3.30.565.10">
    <property type="entry name" value="Histidine kinase-like ATPase, C-terminal domain"/>
    <property type="match status" value="1"/>
</dbReference>
<dbReference type="SUPFAM" id="SSF47384">
    <property type="entry name" value="Homodimeric domain of signal transducing histidine kinase"/>
    <property type="match status" value="1"/>
</dbReference>
<dbReference type="PRINTS" id="PR00344">
    <property type="entry name" value="BCTRLSENSOR"/>
</dbReference>
<organism evidence="11">
    <name type="scientific">marine sediment metagenome</name>
    <dbReference type="NCBI Taxonomy" id="412755"/>
    <lineage>
        <taxon>unclassified sequences</taxon>
        <taxon>metagenomes</taxon>
        <taxon>ecological metagenomes</taxon>
    </lineage>
</organism>
<evidence type="ECO:0000256" key="8">
    <source>
        <dbReference type="ARBA" id="ARBA00023012"/>
    </source>
</evidence>
<evidence type="ECO:0000256" key="4">
    <source>
        <dbReference type="ARBA" id="ARBA00022679"/>
    </source>
</evidence>
<name>A0A0F9DPU7_9ZZZZ</name>
<dbReference type="PANTHER" id="PTHR43065:SF10">
    <property type="entry name" value="PEROXIDE STRESS-ACTIVATED HISTIDINE KINASE MAK3"/>
    <property type="match status" value="1"/>
</dbReference>
<dbReference type="InterPro" id="IPR036097">
    <property type="entry name" value="HisK_dim/P_sf"/>
</dbReference>
<evidence type="ECO:0000256" key="2">
    <source>
        <dbReference type="ARBA" id="ARBA00012438"/>
    </source>
</evidence>
<dbReference type="InterPro" id="IPR005467">
    <property type="entry name" value="His_kinase_dom"/>
</dbReference>
<sequence>YRIHLDSEDEMAELADALNAMTDRFEAIRDDLDAKVRQRTKQVVRSEQLASVGFLAAGVAHEINNPNAAIILNTQLLVDDKGMVAEERNDILRRIMGNSDRIDRIVSKLLSFARTDSEERQSVDVVEIINEVHSLIASRFEKSGLKLIINLPDGLPRIWAHPQQIEQIFMNFCTNSLHAMKNFEPLPERELYLEITGCTRDLNGRRYVYVTFHDNGTGIPEKIMTKVLDPFFTTKPKGQGTGLGLSISHEIIKNHEGDMELESVEGEFTTITVSVPVMEMEHEA</sequence>
<evidence type="ECO:0000259" key="9">
    <source>
        <dbReference type="PROSITE" id="PS50109"/>
    </source>
</evidence>
<evidence type="ECO:0000313" key="11">
    <source>
        <dbReference type="EMBL" id="KKL55786.1"/>
    </source>
</evidence>
<feature type="domain" description="Histidine kinase" evidence="9">
    <location>
        <begin position="58"/>
        <end position="279"/>
    </location>
</feature>
<dbReference type="InterPro" id="IPR003660">
    <property type="entry name" value="HAMP_dom"/>
</dbReference>
<dbReference type="PANTHER" id="PTHR43065">
    <property type="entry name" value="SENSOR HISTIDINE KINASE"/>
    <property type="match status" value="1"/>
</dbReference>
<dbReference type="EMBL" id="LAZR01030714">
    <property type="protein sequence ID" value="KKL55786.1"/>
    <property type="molecule type" value="Genomic_DNA"/>
</dbReference>
<keyword evidence="4" id="KW-0808">Transferase</keyword>
<dbReference type="PROSITE" id="PS50109">
    <property type="entry name" value="HIS_KIN"/>
    <property type="match status" value="1"/>
</dbReference>
<dbReference type="GO" id="GO:0005524">
    <property type="term" value="F:ATP binding"/>
    <property type="evidence" value="ECO:0007669"/>
    <property type="project" value="UniProtKB-KW"/>
</dbReference>
<feature type="domain" description="HAMP" evidence="10">
    <location>
        <begin position="2"/>
        <end position="30"/>
    </location>
</feature>
<dbReference type="GO" id="GO:0016020">
    <property type="term" value="C:membrane"/>
    <property type="evidence" value="ECO:0007669"/>
    <property type="project" value="InterPro"/>
</dbReference>
<keyword evidence="8" id="KW-0902">Two-component regulatory system</keyword>
<keyword evidence="6" id="KW-0418">Kinase</keyword>
<protein>
    <recommendedName>
        <fullName evidence="2">histidine kinase</fullName>
        <ecNumber evidence="2">2.7.13.3</ecNumber>
    </recommendedName>
</protein>
<dbReference type="InterPro" id="IPR003594">
    <property type="entry name" value="HATPase_dom"/>
</dbReference>
<dbReference type="CDD" id="cd00082">
    <property type="entry name" value="HisKA"/>
    <property type="match status" value="1"/>
</dbReference>
<dbReference type="Gene3D" id="1.10.287.130">
    <property type="match status" value="1"/>
</dbReference>
<dbReference type="SMART" id="SM00387">
    <property type="entry name" value="HATPase_c"/>
    <property type="match status" value="1"/>
</dbReference>
<dbReference type="Pfam" id="PF00512">
    <property type="entry name" value="HisKA"/>
    <property type="match status" value="1"/>
</dbReference>
<evidence type="ECO:0000256" key="3">
    <source>
        <dbReference type="ARBA" id="ARBA00022553"/>
    </source>
</evidence>
<accession>A0A0F9DPU7</accession>
<dbReference type="InterPro" id="IPR003661">
    <property type="entry name" value="HisK_dim/P_dom"/>
</dbReference>
<proteinExistence type="predicted"/>